<sequence length="306" mass="34168">MPGFIEDFDPSRGDLVYGVTTSRSVMMKRWTDHWGPIAGDANDPRRVPAQQMINAQVLTTCDHFNNQFELADPASYTEKKLLKGKLGDKAKLTSTTYDHKVMDATQQKRMKAYAKDLKDSRFSPVKALGASEDKLAEEGANPDHWADELPARSQQAERELRAASVNVTQLAIRRACKFGIGLVATSKAFHNAKVHFLLDGLVMKEVVGNNTNTSSWLLPGTETKESVNITISELRYVYRNWGKLSNTVILYVNGNPVAAPWLSDWKDVATCHPRRTTISAEKAGWDDYGTQRLANYGNKLPKKPLL</sequence>
<dbReference type="OrthoDB" id="8451383at2"/>
<name>A0A1W6L455_9BURK</name>
<evidence type="ECO:0000313" key="1">
    <source>
        <dbReference type="EMBL" id="ARN19014.1"/>
    </source>
</evidence>
<protein>
    <submittedName>
        <fullName evidence="1">Uncharacterized protein</fullName>
    </submittedName>
</protein>
<organism evidence="1 2">
    <name type="scientific">Piscinibacter gummiphilus</name>
    <dbReference type="NCBI Taxonomy" id="946333"/>
    <lineage>
        <taxon>Bacteria</taxon>
        <taxon>Pseudomonadati</taxon>
        <taxon>Pseudomonadota</taxon>
        <taxon>Betaproteobacteria</taxon>
        <taxon>Burkholderiales</taxon>
        <taxon>Sphaerotilaceae</taxon>
        <taxon>Piscinibacter</taxon>
    </lineage>
</organism>
<gene>
    <name evidence="1" type="ORF">A4W93_03255</name>
</gene>
<dbReference type="Proteomes" id="UP000193427">
    <property type="component" value="Chromosome"/>
</dbReference>
<reference evidence="1 2" key="1">
    <citation type="submission" date="2016-04" db="EMBL/GenBank/DDBJ databases">
        <title>Complete genome sequence of natural rubber-degrading, novel Gram-negative bacterium, Rhizobacter gummiphilus strain NS21.</title>
        <authorList>
            <person name="Tabata M."/>
            <person name="Kasai D."/>
            <person name="Fukuda M."/>
        </authorList>
    </citation>
    <scope>NUCLEOTIDE SEQUENCE [LARGE SCALE GENOMIC DNA]</scope>
    <source>
        <strain evidence="1 2">NS21</strain>
    </source>
</reference>
<dbReference type="AlphaFoldDB" id="A0A1W6L455"/>
<dbReference type="EMBL" id="CP015118">
    <property type="protein sequence ID" value="ARN19014.1"/>
    <property type="molecule type" value="Genomic_DNA"/>
</dbReference>
<keyword evidence="2" id="KW-1185">Reference proteome</keyword>
<dbReference type="RefSeq" id="WP_085749250.1">
    <property type="nucleotide sequence ID" value="NZ_BSPR01000002.1"/>
</dbReference>
<evidence type="ECO:0000313" key="2">
    <source>
        <dbReference type="Proteomes" id="UP000193427"/>
    </source>
</evidence>
<proteinExistence type="predicted"/>
<dbReference type="KEGG" id="rgu:A4W93_03255"/>
<accession>A0A1W6L455</accession>